<evidence type="ECO:0000313" key="3">
    <source>
        <dbReference type="Proteomes" id="UP001499951"/>
    </source>
</evidence>
<name>A0ABN1FEF3_9PROT</name>
<protein>
    <submittedName>
        <fullName evidence="2">Uncharacterized protein</fullName>
    </submittedName>
</protein>
<evidence type="ECO:0000313" key="2">
    <source>
        <dbReference type="EMBL" id="GAA0588656.1"/>
    </source>
</evidence>
<dbReference type="EMBL" id="BAAADD010000016">
    <property type="protein sequence ID" value="GAA0588656.1"/>
    <property type="molecule type" value="Genomic_DNA"/>
</dbReference>
<proteinExistence type="predicted"/>
<keyword evidence="3" id="KW-1185">Reference proteome</keyword>
<comment type="caution">
    <text evidence="2">The sequence shown here is derived from an EMBL/GenBank/DDBJ whole genome shotgun (WGS) entry which is preliminary data.</text>
</comment>
<accession>A0ABN1FEF3</accession>
<gene>
    <name evidence="2" type="ORF">GCM10008942_42020</name>
</gene>
<dbReference type="Proteomes" id="UP001499951">
    <property type="component" value="Unassembled WGS sequence"/>
</dbReference>
<organism evidence="2 3">
    <name type="scientific">Rhizomicrobium electricum</name>
    <dbReference type="NCBI Taxonomy" id="480070"/>
    <lineage>
        <taxon>Bacteria</taxon>
        <taxon>Pseudomonadati</taxon>
        <taxon>Pseudomonadota</taxon>
        <taxon>Alphaproteobacteria</taxon>
        <taxon>Micropepsales</taxon>
        <taxon>Micropepsaceae</taxon>
        <taxon>Rhizomicrobium</taxon>
    </lineage>
</organism>
<evidence type="ECO:0000256" key="1">
    <source>
        <dbReference type="SAM" id="MobiDB-lite"/>
    </source>
</evidence>
<sequence>MNADHSEFTTSGEIPRNLQVASEMHIAWPPPWGDGLGVNNMTGDDVSIRTDKPDLGAASISRRSSSTRVRQGKVTKADYERAAEFLRSMGAVPTELELAHNRVRIVTSHGSDMTLGANQDDIELAAWAAEHG</sequence>
<feature type="region of interest" description="Disordered" evidence="1">
    <location>
        <begin position="31"/>
        <end position="74"/>
    </location>
</feature>
<feature type="compositionally biased region" description="Low complexity" evidence="1">
    <location>
        <begin position="59"/>
        <end position="69"/>
    </location>
</feature>
<reference evidence="2 3" key="1">
    <citation type="journal article" date="2019" name="Int. J. Syst. Evol. Microbiol.">
        <title>The Global Catalogue of Microorganisms (GCM) 10K type strain sequencing project: providing services to taxonomists for standard genome sequencing and annotation.</title>
        <authorList>
            <consortium name="The Broad Institute Genomics Platform"/>
            <consortium name="The Broad Institute Genome Sequencing Center for Infectious Disease"/>
            <person name="Wu L."/>
            <person name="Ma J."/>
        </authorList>
    </citation>
    <scope>NUCLEOTIDE SEQUENCE [LARGE SCALE GENOMIC DNA]</scope>
    <source>
        <strain evidence="2 3">JCM 15089</strain>
    </source>
</reference>